<feature type="domain" description="Potassium channel tetramerisation-type BTB" evidence="13">
    <location>
        <begin position="11"/>
        <end position="53"/>
    </location>
</feature>
<evidence type="ECO:0000256" key="9">
    <source>
        <dbReference type="ARBA" id="ARBA00023065"/>
    </source>
</evidence>
<dbReference type="WBParaSite" id="ACRNAN_scaffold15294.g12561.t2">
    <property type="protein sequence ID" value="ACRNAN_scaffold15294.g12561.t2"/>
    <property type="gene ID" value="ACRNAN_scaffold15294.g12561"/>
</dbReference>
<dbReference type="SUPFAM" id="SSF54695">
    <property type="entry name" value="POZ domain"/>
    <property type="match status" value="1"/>
</dbReference>
<accession>A0A914CVQ2</accession>
<dbReference type="GO" id="GO:0008076">
    <property type="term" value="C:voltage-gated potassium channel complex"/>
    <property type="evidence" value="ECO:0007669"/>
    <property type="project" value="InterPro"/>
</dbReference>
<comment type="subcellular location">
    <subcellularLocation>
        <location evidence="1">Membrane</location>
        <topology evidence="1">Multi-pass membrane protein</topology>
    </subcellularLocation>
</comment>
<dbReference type="InterPro" id="IPR028325">
    <property type="entry name" value="VG_K_chnl"/>
</dbReference>
<dbReference type="PANTHER" id="PTHR11537:SF114">
    <property type="entry name" value="BTB DOMAIN-CONTAINING PROTEIN"/>
    <property type="match status" value="1"/>
</dbReference>
<keyword evidence="11" id="KW-0407">Ion channel</keyword>
<evidence type="ECO:0000259" key="13">
    <source>
        <dbReference type="Pfam" id="PF02214"/>
    </source>
</evidence>
<evidence type="ECO:0000256" key="1">
    <source>
        <dbReference type="ARBA" id="ARBA00004141"/>
    </source>
</evidence>
<protein>
    <submittedName>
        <fullName evidence="15">Ion transport domain-containing protein</fullName>
    </submittedName>
</protein>
<dbReference type="Pfam" id="PF02214">
    <property type="entry name" value="BTB_2"/>
    <property type="match status" value="1"/>
</dbReference>
<evidence type="ECO:0000256" key="6">
    <source>
        <dbReference type="ARBA" id="ARBA00022882"/>
    </source>
</evidence>
<dbReference type="PRINTS" id="PR00169">
    <property type="entry name" value="KCHANNEL"/>
</dbReference>
<dbReference type="Gene3D" id="3.30.710.10">
    <property type="entry name" value="Potassium Channel Kv1.1, Chain A"/>
    <property type="match status" value="1"/>
</dbReference>
<keyword evidence="9" id="KW-0406">Ion transport</keyword>
<dbReference type="SUPFAM" id="SSF81324">
    <property type="entry name" value="Voltage-gated potassium channels"/>
    <property type="match status" value="1"/>
</dbReference>
<keyword evidence="4" id="KW-0812">Transmembrane</keyword>
<evidence type="ECO:0000256" key="5">
    <source>
        <dbReference type="ARBA" id="ARBA00022826"/>
    </source>
</evidence>
<keyword evidence="3" id="KW-0633">Potassium transport</keyword>
<keyword evidence="8" id="KW-1133">Transmembrane helix</keyword>
<evidence type="ECO:0000259" key="12">
    <source>
        <dbReference type="Pfam" id="PF00520"/>
    </source>
</evidence>
<evidence type="ECO:0000313" key="15">
    <source>
        <dbReference type="WBParaSite" id="ACRNAN_scaffold15294.g12561.t2"/>
    </source>
</evidence>
<keyword evidence="14" id="KW-1185">Reference proteome</keyword>
<dbReference type="InterPro" id="IPR011333">
    <property type="entry name" value="SKP1/BTB/POZ_sf"/>
</dbReference>
<keyword evidence="6" id="KW-0851">Voltage-gated channel</keyword>
<evidence type="ECO:0000313" key="14">
    <source>
        <dbReference type="Proteomes" id="UP000887540"/>
    </source>
</evidence>
<organism evidence="14 15">
    <name type="scientific">Acrobeloides nanus</name>
    <dbReference type="NCBI Taxonomy" id="290746"/>
    <lineage>
        <taxon>Eukaryota</taxon>
        <taxon>Metazoa</taxon>
        <taxon>Ecdysozoa</taxon>
        <taxon>Nematoda</taxon>
        <taxon>Chromadorea</taxon>
        <taxon>Rhabditida</taxon>
        <taxon>Tylenchina</taxon>
        <taxon>Cephalobomorpha</taxon>
        <taxon>Cephaloboidea</taxon>
        <taxon>Cephalobidae</taxon>
        <taxon>Acrobeloides</taxon>
    </lineage>
</organism>
<evidence type="ECO:0000256" key="10">
    <source>
        <dbReference type="ARBA" id="ARBA00023136"/>
    </source>
</evidence>
<evidence type="ECO:0000256" key="4">
    <source>
        <dbReference type="ARBA" id="ARBA00022692"/>
    </source>
</evidence>
<dbReference type="AlphaFoldDB" id="A0A914CVQ2"/>
<dbReference type="GO" id="GO:0051260">
    <property type="term" value="P:protein homooligomerization"/>
    <property type="evidence" value="ECO:0007669"/>
    <property type="project" value="InterPro"/>
</dbReference>
<dbReference type="Pfam" id="PF00520">
    <property type="entry name" value="Ion_trans"/>
    <property type="match status" value="1"/>
</dbReference>
<reference evidence="15" key="1">
    <citation type="submission" date="2022-11" db="UniProtKB">
        <authorList>
            <consortium name="WormBaseParasite"/>
        </authorList>
    </citation>
    <scope>IDENTIFICATION</scope>
</reference>
<dbReference type="InterPro" id="IPR003131">
    <property type="entry name" value="T1-type_BTB"/>
</dbReference>
<keyword evidence="5" id="KW-0631">Potassium channel</keyword>
<keyword evidence="2" id="KW-0813">Transport</keyword>
<dbReference type="Gene3D" id="1.20.120.350">
    <property type="entry name" value="Voltage-gated potassium channels. Chain C"/>
    <property type="match status" value="1"/>
</dbReference>
<evidence type="ECO:0000256" key="11">
    <source>
        <dbReference type="ARBA" id="ARBA00023303"/>
    </source>
</evidence>
<feature type="domain" description="Ion transport" evidence="12">
    <location>
        <begin position="142"/>
        <end position="206"/>
    </location>
</feature>
<evidence type="ECO:0000256" key="2">
    <source>
        <dbReference type="ARBA" id="ARBA00022448"/>
    </source>
</evidence>
<proteinExistence type="predicted"/>
<dbReference type="InterPro" id="IPR005821">
    <property type="entry name" value="Ion_trans_dom"/>
</dbReference>
<dbReference type="GO" id="GO:0005251">
    <property type="term" value="F:delayed rectifier potassium channel activity"/>
    <property type="evidence" value="ECO:0007669"/>
    <property type="project" value="TreeGrafter"/>
</dbReference>
<keyword evidence="7" id="KW-0630">Potassium</keyword>
<evidence type="ECO:0000256" key="7">
    <source>
        <dbReference type="ARBA" id="ARBA00022958"/>
    </source>
</evidence>
<dbReference type="Proteomes" id="UP000887540">
    <property type="component" value="Unplaced"/>
</dbReference>
<sequence>MHRPLKSAELKYFDPIYDFYAAGKIHVPKDLCLEKFMAELRFWAVSKAKIDECCNPFSQFCIMKKMPTDQPADEELDIDKDLPAFLRPKKFDPLTALILGSLPEFQVPEEQRFAPDSGSAATYPTYPKVNGYTVSTTTVVKGTSEPKVVMVEHPVFNYVENICVAYFTIEYMLRLWVAPRKWAFVKEFLNVIDLLAIVPFIFEMMLQLVC</sequence>
<name>A0A914CVQ2_9BILA</name>
<evidence type="ECO:0000256" key="8">
    <source>
        <dbReference type="ARBA" id="ARBA00022989"/>
    </source>
</evidence>
<evidence type="ECO:0000256" key="3">
    <source>
        <dbReference type="ARBA" id="ARBA00022538"/>
    </source>
</evidence>
<keyword evidence="10" id="KW-0472">Membrane</keyword>
<dbReference type="GO" id="GO:0001508">
    <property type="term" value="P:action potential"/>
    <property type="evidence" value="ECO:0007669"/>
    <property type="project" value="TreeGrafter"/>
</dbReference>
<dbReference type="PANTHER" id="PTHR11537">
    <property type="entry name" value="VOLTAGE-GATED POTASSIUM CHANNEL"/>
    <property type="match status" value="1"/>
</dbReference>
<dbReference type="InterPro" id="IPR027359">
    <property type="entry name" value="Volt_channel_dom_sf"/>
</dbReference>